<feature type="compositionally biased region" description="Basic and acidic residues" evidence="1">
    <location>
        <begin position="87"/>
        <end position="125"/>
    </location>
</feature>
<evidence type="ECO:0000313" key="2">
    <source>
        <dbReference type="EMBL" id="GJE86010.1"/>
    </source>
</evidence>
<dbReference type="AlphaFoldDB" id="A0A9P3G1K1"/>
<dbReference type="InterPro" id="IPR013885">
    <property type="entry name" value="DUF1764_euk"/>
</dbReference>
<dbReference type="EMBL" id="BPQB01000003">
    <property type="protein sequence ID" value="GJE86010.1"/>
    <property type="molecule type" value="Genomic_DNA"/>
</dbReference>
<dbReference type="Proteomes" id="UP000703269">
    <property type="component" value="Unassembled WGS sequence"/>
</dbReference>
<proteinExistence type="predicted"/>
<dbReference type="PANTHER" id="PTHR34066">
    <property type="entry name" value="GROWTH FACTOR 2"/>
    <property type="match status" value="1"/>
</dbReference>
<gene>
    <name evidence="2" type="ORF">PsYK624_020900</name>
</gene>
<protein>
    <submittedName>
        <fullName evidence="2">DUF1764 domain-containing protein</fullName>
    </submittedName>
</protein>
<evidence type="ECO:0000313" key="3">
    <source>
        <dbReference type="Proteomes" id="UP000703269"/>
    </source>
</evidence>
<reference evidence="2 3" key="1">
    <citation type="submission" date="2021-08" db="EMBL/GenBank/DDBJ databases">
        <title>Draft Genome Sequence of Phanerochaete sordida strain YK-624.</title>
        <authorList>
            <person name="Mori T."/>
            <person name="Dohra H."/>
            <person name="Suzuki T."/>
            <person name="Kawagishi H."/>
            <person name="Hirai H."/>
        </authorList>
    </citation>
    <scope>NUCLEOTIDE SEQUENCE [LARGE SCALE GENOMIC DNA]</scope>
    <source>
        <strain evidence="2 3">YK-624</strain>
    </source>
</reference>
<organism evidence="2 3">
    <name type="scientific">Phanerochaete sordida</name>
    <dbReference type="NCBI Taxonomy" id="48140"/>
    <lineage>
        <taxon>Eukaryota</taxon>
        <taxon>Fungi</taxon>
        <taxon>Dikarya</taxon>
        <taxon>Basidiomycota</taxon>
        <taxon>Agaricomycotina</taxon>
        <taxon>Agaricomycetes</taxon>
        <taxon>Polyporales</taxon>
        <taxon>Phanerochaetaceae</taxon>
        <taxon>Phanerochaete</taxon>
    </lineage>
</organism>
<evidence type="ECO:0000256" key="1">
    <source>
        <dbReference type="SAM" id="MobiDB-lite"/>
    </source>
</evidence>
<name>A0A9P3G1K1_9APHY</name>
<comment type="caution">
    <text evidence="2">The sequence shown here is derived from an EMBL/GenBank/DDBJ whole genome shotgun (WGS) entry which is preliminary data.</text>
</comment>
<dbReference type="PANTHER" id="PTHR34066:SF1">
    <property type="entry name" value="DUF1764 FAMILY PROTEIN"/>
    <property type="match status" value="1"/>
</dbReference>
<sequence length="153" mass="16609">MPASEIDDIFASKKQGAAAKPVAGPSSSKAPAKQEKKSSKKRKREAAGKSAAGEQSAEQPAKKRVPETVVDPSLQLVASSAKRSKQPKAERPAEAQKKAKVSREDEERFKDSRGTGPRRKTEEGFFIFKEDELGINPESGETPLCPFDCQCCF</sequence>
<accession>A0A9P3G1K1</accession>
<keyword evidence="3" id="KW-1185">Reference proteome</keyword>
<dbReference type="OrthoDB" id="20835at2759"/>
<feature type="region of interest" description="Disordered" evidence="1">
    <location>
        <begin position="1"/>
        <end position="125"/>
    </location>
</feature>
<dbReference type="Pfam" id="PF08576">
    <property type="entry name" value="DUF1764"/>
    <property type="match status" value="1"/>
</dbReference>